<dbReference type="EMBL" id="MN740156">
    <property type="protein sequence ID" value="QHT90578.1"/>
    <property type="molecule type" value="Genomic_DNA"/>
</dbReference>
<accession>A0A6C0IC11</accession>
<organism evidence="1">
    <name type="scientific">viral metagenome</name>
    <dbReference type="NCBI Taxonomy" id="1070528"/>
    <lineage>
        <taxon>unclassified sequences</taxon>
        <taxon>metagenomes</taxon>
        <taxon>organismal metagenomes</taxon>
    </lineage>
</organism>
<evidence type="ECO:0000313" key="1">
    <source>
        <dbReference type="EMBL" id="QHT90578.1"/>
    </source>
</evidence>
<dbReference type="AlphaFoldDB" id="A0A6C0IC11"/>
<reference evidence="1" key="1">
    <citation type="journal article" date="2020" name="Nature">
        <title>Giant virus diversity and host interactions through global metagenomics.</title>
        <authorList>
            <person name="Schulz F."/>
            <person name="Roux S."/>
            <person name="Paez-Espino D."/>
            <person name="Jungbluth S."/>
            <person name="Walsh D.A."/>
            <person name="Denef V.J."/>
            <person name="McMahon K.D."/>
            <person name="Konstantinidis K.T."/>
            <person name="Eloe-Fadrosh E.A."/>
            <person name="Kyrpides N.C."/>
            <person name="Woyke T."/>
        </authorList>
    </citation>
    <scope>NUCLEOTIDE SEQUENCE</scope>
    <source>
        <strain evidence="1">GVMAG-M-3300023184-71</strain>
    </source>
</reference>
<proteinExistence type="predicted"/>
<sequence length="39" mass="5075">MTLIMGPDRDDFLDRMFYYWKRLFNFYFFFDQKKFSSTR</sequence>
<protein>
    <submittedName>
        <fullName evidence="1">Uncharacterized protein</fullName>
    </submittedName>
</protein>
<name>A0A6C0IC11_9ZZZZ</name>